<feature type="region of interest" description="Disordered" evidence="1">
    <location>
        <begin position="17"/>
        <end position="61"/>
    </location>
</feature>
<organism evidence="2 3">
    <name type="scientific">Protopolystoma xenopodis</name>
    <dbReference type="NCBI Taxonomy" id="117903"/>
    <lineage>
        <taxon>Eukaryota</taxon>
        <taxon>Metazoa</taxon>
        <taxon>Spiralia</taxon>
        <taxon>Lophotrochozoa</taxon>
        <taxon>Platyhelminthes</taxon>
        <taxon>Monogenea</taxon>
        <taxon>Polyopisthocotylea</taxon>
        <taxon>Polystomatidea</taxon>
        <taxon>Polystomatidae</taxon>
        <taxon>Protopolystoma</taxon>
    </lineage>
</organism>
<feature type="compositionally biased region" description="Low complexity" evidence="1">
    <location>
        <begin position="35"/>
        <end position="47"/>
    </location>
</feature>
<feature type="compositionally biased region" description="Low complexity" evidence="1">
    <location>
        <begin position="121"/>
        <end position="144"/>
    </location>
</feature>
<dbReference type="AlphaFoldDB" id="A0A3S5BEF1"/>
<protein>
    <submittedName>
        <fullName evidence="2">Uncharacterized protein</fullName>
    </submittedName>
</protein>
<feature type="compositionally biased region" description="Pro residues" evidence="1">
    <location>
        <begin position="166"/>
        <end position="184"/>
    </location>
</feature>
<feature type="region of interest" description="Disordered" evidence="1">
    <location>
        <begin position="196"/>
        <end position="220"/>
    </location>
</feature>
<keyword evidence="3" id="KW-1185">Reference proteome</keyword>
<dbReference type="EMBL" id="CAAALY010050168">
    <property type="protein sequence ID" value="VEL21210.1"/>
    <property type="molecule type" value="Genomic_DNA"/>
</dbReference>
<feature type="compositionally biased region" description="Polar residues" evidence="1">
    <location>
        <begin position="197"/>
        <end position="208"/>
    </location>
</feature>
<comment type="caution">
    <text evidence="2">The sequence shown here is derived from an EMBL/GenBank/DDBJ whole genome shotgun (WGS) entry which is preliminary data.</text>
</comment>
<reference evidence="2" key="1">
    <citation type="submission" date="2018-11" db="EMBL/GenBank/DDBJ databases">
        <authorList>
            <consortium name="Pathogen Informatics"/>
        </authorList>
    </citation>
    <scope>NUCLEOTIDE SEQUENCE</scope>
</reference>
<proteinExistence type="predicted"/>
<name>A0A3S5BEF1_9PLAT</name>
<feature type="region of interest" description="Disordered" evidence="1">
    <location>
        <begin position="110"/>
        <end position="184"/>
    </location>
</feature>
<evidence type="ECO:0000313" key="3">
    <source>
        <dbReference type="Proteomes" id="UP000784294"/>
    </source>
</evidence>
<accession>A0A3S5BEF1</accession>
<evidence type="ECO:0000256" key="1">
    <source>
        <dbReference type="SAM" id="MobiDB-lite"/>
    </source>
</evidence>
<feature type="compositionally biased region" description="Polar residues" evidence="1">
    <location>
        <begin position="49"/>
        <end position="59"/>
    </location>
</feature>
<gene>
    <name evidence="2" type="ORF">PXEA_LOCUS14650</name>
</gene>
<evidence type="ECO:0000313" key="2">
    <source>
        <dbReference type="EMBL" id="VEL21210.1"/>
    </source>
</evidence>
<feature type="region of interest" description="Disordered" evidence="1">
    <location>
        <begin position="305"/>
        <end position="340"/>
    </location>
</feature>
<dbReference type="Proteomes" id="UP000784294">
    <property type="component" value="Unassembled WGS sequence"/>
</dbReference>
<feature type="compositionally biased region" description="Polar residues" evidence="1">
    <location>
        <begin position="153"/>
        <end position="162"/>
    </location>
</feature>
<feature type="compositionally biased region" description="Pro residues" evidence="1">
    <location>
        <begin position="311"/>
        <end position="336"/>
    </location>
</feature>
<sequence>MSSDMSTNVITIKNLSAFDLQKQQRQPHEQHEQQRQQQQQQQQQREQQLSRIGQYQPLKSRSPAGFIPAITTCINPNVADPGCPGHQGLGRSMGLGLGNGLVCTTSLPSGGSCSGGGGSGEPESNASGTSASSGTASATTMATTVSPLAPGGLTSSTTSYSHQAPLRPPPPPPPPSVLAPPPPSSLYTPVSMGFFASPTSNGSPQPLSNRLVDTDSTSPGPMNTGSIYSQASLCQSGKPLSCAIAQLPLPNCPGGGDNGPGAVGYMNGPPRSLLSHGPLPPLPPSVPGATGLLAYEMALPTAANLRSPQLSTPPPPPVSSLLPPQQPPPPPPPNPPASALSLEAVYPSLAYATPPPTSPVSSMSPSGLHLMGPNSPARFEARMLCTAYVPSLPPPPPPLSSPLTVGYHSAGGAGLHQQQQNIITSMLAQQQQYQQQQQQAHHAGLLGM</sequence>